<organism evidence="1 2">
    <name type="scientific">Allacma fusca</name>
    <dbReference type="NCBI Taxonomy" id="39272"/>
    <lineage>
        <taxon>Eukaryota</taxon>
        <taxon>Metazoa</taxon>
        <taxon>Ecdysozoa</taxon>
        <taxon>Arthropoda</taxon>
        <taxon>Hexapoda</taxon>
        <taxon>Collembola</taxon>
        <taxon>Symphypleona</taxon>
        <taxon>Sminthuridae</taxon>
        <taxon>Allacma</taxon>
    </lineage>
</organism>
<dbReference type="AlphaFoldDB" id="A0A8J2NW99"/>
<keyword evidence="2" id="KW-1185">Reference proteome</keyword>
<dbReference type="Pfam" id="PF13650">
    <property type="entry name" value="Asp_protease_2"/>
    <property type="match status" value="1"/>
</dbReference>
<dbReference type="Pfam" id="PF05380">
    <property type="entry name" value="Peptidase_A17"/>
    <property type="match status" value="1"/>
</dbReference>
<name>A0A8J2NW99_9HEXA</name>
<proteinExistence type="predicted"/>
<accession>A0A8J2NW99</accession>
<feature type="non-terminal residue" evidence="1">
    <location>
        <position position="1"/>
    </location>
</feature>
<evidence type="ECO:0000313" key="1">
    <source>
        <dbReference type="EMBL" id="CAG7720767.1"/>
    </source>
</evidence>
<sequence>MPSEFEKLCRRRTVTNNKLSTLIVKANTPGLTKQQIKLYIDQVEPYWHEANLTYSEMCALAKDDELAQIDFESVDKTFDEERVKLGTLLETVAATSASKEVKLPKLELPTFSGNPEEWLAFRDLFTVAVHDNPVLKGSLNLQYLLLALKGKAANCVQSPTATMLPPGIGSTNGFTTSTESPTALRALVNNTNECVTNLIVLERAVDKWDDMLVYILVEKLDDESRRELELSLVTEDPPTFTALMEFLEQRARALVTLEKAKDSTTPVTSTVSSLVAQEQEKQVLLSTALVKVRDASGGQQVIRAMLDNGSQVSIITSSCVQRLGLSCKRATINVTGISNCNAGTSRGRVELQLSSCVAPTFHIGVDAIILPKQSGHLPLLGADVYGELLLDGRKSGPPGTPIAMNTSLGWVVLGPTGTCGSTVTSLVVQSSLESHLQKFWEQSLFSTLLRFRSYPVPFIAHVEKMFRMIGVAGQHWDYQRVFWRDDKDHPIREYWLVVLVFGTTCAPYLAVRCLHLLQSIPPELRGSQNLLNLCDDQAVGTLGLRWHLDFDSFKFEVTLPPSHPRITKRTLASDIASLYDPLGWLAPITVLPKDLIRQTWQLKLGWDLPVPANISEQWVSF</sequence>
<dbReference type="EMBL" id="CAJVCH010073625">
    <property type="protein sequence ID" value="CAG7720767.1"/>
    <property type="molecule type" value="Genomic_DNA"/>
</dbReference>
<dbReference type="Proteomes" id="UP000708208">
    <property type="component" value="Unassembled WGS sequence"/>
</dbReference>
<protein>
    <recommendedName>
        <fullName evidence="3">Peptidase A2 domain-containing protein</fullName>
    </recommendedName>
</protein>
<gene>
    <name evidence="1" type="ORF">AFUS01_LOCUS10028</name>
</gene>
<comment type="caution">
    <text evidence="1">The sequence shown here is derived from an EMBL/GenBank/DDBJ whole genome shotgun (WGS) entry which is preliminary data.</text>
</comment>
<dbReference type="InterPro" id="IPR005312">
    <property type="entry name" value="DUF1759"/>
</dbReference>
<reference evidence="1" key="1">
    <citation type="submission" date="2021-06" db="EMBL/GenBank/DDBJ databases">
        <authorList>
            <person name="Hodson N. C."/>
            <person name="Mongue J. A."/>
            <person name="Jaron S. K."/>
        </authorList>
    </citation>
    <scope>NUCLEOTIDE SEQUENCE</scope>
</reference>
<dbReference type="OrthoDB" id="8065733at2759"/>
<evidence type="ECO:0000313" key="2">
    <source>
        <dbReference type="Proteomes" id="UP000708208"/>
    </source>
</evidence>
<evidence type="ECO:0008006" key="3">
    <source>
        <dbReference type="Google" id="ProtNLM"/>
    </source>
</evidence>
<dbReference type="Pfam" id="PF03564">
    <property type="entry name" value="DUF1759"/>
    <property type="match status" value="1"/>
</dbReference>
<dbReference type="PANTHER" id="PTHR47331">
    <property type="entry name" value="PHD-TYPE DOMAIN-CONTAINING PROTEIN"/>
    <property type="match status" value="1"/>
</dbReference>
<dbReference type="PANTHER" id="PTHR47331:SF1">
    <property type="entry name" value="GAG-LIKE PROTEIN"/>
    <property type="match status" value="1"/>
</dbReference>
<dbReference type="InterPro" id="IPR008042">
    <property type="entry name" value="Retrotrans_Pao"/>
</dbReference>